<evidence type="ECO:0000256" key="3">
    <source>
        <dbReference type="ARBA" id="ARBA00023065"/>
    </source>
</evidence>
<evidence type="ECO:0000256" key="4">
    <source>
        <dbReference type="HAMAP-Rule" id="MF_00271"/>
    </source>
</evidence>
<name>A0A926HZG6_9FIRM</name>
<evidence type="ECO:0000313" key="6">
    <source>
        <dbReference type="Proteomes" id="UP000611762"/>
    </source>
</evidence>
<protein>
    <recommendedName>
        <fullName evidence="4">V-type ATP synthase subunit D</fullName>
    </recommendedName>
    <alternativeName>
        <fullName evidence="4">V-ATPase subunit D</fullName>
    </alternativeName>
</protein>
<keyword evidence="6" id="KW-1185">Reference proteome</keyword>
<dbReference type="Gene3D" id="1.10.287.3240">
    <property type="match status" value="1"/>
</dbReference>
<comment type="function">
    <text evidence="4">Produces ATP from ADP in the presence of a proton gradient across the membrane.</text>
</comment>
<dbReference type="AlphaFoldDB" id="A0A926HZG6"/>
<dbReference type="Proteomes" id="UP000611762">
    <property type="component" value="Unassembled WGS sequence"/>
</dbReference>
<evidence type="ECO:0000256" key="1">
    <source>
        <dbReference type="ARBA" id="ARBA00005850"/>
    </source>
</evidence>
<dbReference type="GO" id="GO:0005524">
    <property type="term" value="F:ATP binding"/>
    <property type="evidence" value="ECO:0007669"/>
    <property type="project" value="UniProtKB-UniRule"/>
</dbReference>
<keyword evidence="2 4" id="KW-0813">Transport</keyword>
<organism evidence="5 6">
    <name type="scientific">Congzhengia minquanensis</name>
    <dbReference type="NCBI Taxonomy" id="2763657"/>
    <lineage>
        <taxon>Bacteria</taxon>
        <taxon>Bacillati</taxon>
        <taxon>Bacillota</taxon>
        <taxon>Clostridia</taxon>
        <taxon>Eubacteriales</taxon>
        <taxon>Oscillospiraceae</taxon>
        <taxon>Congzhengia</taxon>
    </lineage>
</organism>
<dbReference type="EMBL" id="JACRSU010000004">
    <property type="protein sequence ID" value="MBC8541428.1"/>
    <property type="molecule type" value="Genomic_DNA"/>
</dbReference>
<keyword evidence="3 4" id="KW-0406">Ion transport</keyword>
<evidence type="ECO:0000313" key="5">
    <source>
        <dbReference type="EMBL" id="MBC8541428.1"/>
    </source>
</evidence>
<proteinExistence type="inferred from homology"/>
<keyword evidence="4" id="KW-0375">Hydrogen ion transport</keyword>
<dbReference type="NCBIfam" id="TIGR00309">
    <property type="entry name" value="V_ATPase_subD"/>
    <property type="match status" value="1"/>
</dbReference>
<dbReference type="GO" id="GO:0042777">
    <property type="term" value="P:proton motive force-driven plasma membrane ATP synthesis"/>
    <property type="evidence" value="ECO:0007669"/>
    <property type="project" value="UniProtKB-UniRule"/>
</dbReference>
<keyword evidence="4" id="KW-0066">ATP synthesis</keyword>
<accession>A0A926HZG6</accession>
<gene>
    <name evidence="4" type="primary">atpD</name>
    <name evidence="5" type="ORF">H8698_10605</name>
</gene>
<dbReference type="RefSeq" id="WP_249313466.1">
    <property type="nucleotide sequence ID" value="NZ_JACRSU010000004.1"/>
</dbReference>
<comment type="similarity">
    <text evidence="1 4">Belongs to the V-ATPase D subunit family.</text>
</comment>
<dbReference type="GO" id="GO:0046961">
    <property type="term" value="F:proton-transporting ATPase activity, rotational mechanism"/>
    <property type="evidence" value="ECO:0007669"/>
    <property type="project" value="InterPro"/>
</dbReference>
<evidence type="ECO:0000256" key="2">
    <source>
        <dbReference type="ARBA" id="ARBA00022448"/>
    </source>
</evidence>
<dbReference type="PANTHER" id="PTHR11671">
    <property type="entry name" value="V-TYPE ATP SYNTHASE SUBUNIT D"/>
    <property type="match status" value="1"/>
</dbReference>
<comment type="caution">
    <text evidence="5">The sequence shown here is derived from an EMBL/GenBank/DDBJ whole genome shotgun (WGS) entry which is preliminary data.</text>
</comment>
<sequence>MDITLFPTKGNLMLAQNTLALSKQGYELLDKKRNILMREMMALIDKAKALHSRIEVIFSDAYRALESANVSIGINTVEDIGFAIPVDENIKIKFRSVMGVELPVVSKKESETAPMYGLAMTNSALDEAVAKFMKVKELTLELAEIETSVYRLAVNIGKTQKRANSLKNIMIPKYEGIVKNIQDVLDEKEREEFSRLKIIKKQKENRME</sequence>
<dbReference type="InterPro" id="IPR002699">
    <property type="entry name" value="V_ATPase_D"/>
</dbReference>
<dbReference type="Pfam" id="PF01813">
    <property type="entry name" value="ATP-synt_D"/>
    <property type="match status" value="1"/>
</dbReference>
<reference evidence="5" key="1">
    <citation type="submission" date="2020-08" db="EMBL/GenBank/DDBJ databases">
        <title>Genome public.</title>
        <authorList>
            <person name="Liu C."/>
            <person name="Sun Q."/>
        </authorList>
    </citation>
    <scope>NUCLEOTIDE SEQUENCE</scope>
    <source>
        <strain evidence="5">H8</strain>
    </source>
</reference>
<dbReference type="HAMAP" id="MF_00271">
    <property type="entry name" value="ATP_synth_D_arch"/>
    <property type="match status" value="1"/>
</dbReference>
<dbReference type="GO" id="GO:0046933">
    <property type="term" value="F:proton-transporting ATP synthase activity, rotational mechanism"/>
    <property type="evidence" value="ECO:0007669"/>
    <property type="project" value="UniProtKB-UniRule"/>
</dbReference>